<evidence type="ECO:0000313" key="1">
    <source>
        <dbReference type="EMBL" id="AFZ49801.1"/>
    </source>
</evidence>
<dbReference type="EMBL" id="CP003944">
    <property type="protein sequence ID" value="AFZ49801.1"/>
    <property type="molecule type" value="Genomic_DNA"/>
</dbReference>
<dbReference type="PIRSF" id="PIRSF020893">
    <property type="entry name" value="UCP020893"/>
    <property type="match status" value="1"/>
</dbReference>
<dbReference type="PATRIC" id="fig|13035.3.peg.1230"/>
<sequence length="172" mass="19353">MSETGITFEQAIERTQDLIQKRENGIIEANQLQEEISGLVATENGARGFFVAYLTNNSSFPDQPSEAVLVALKTSPELVSELLVKNVAMSTAMAITHRRQDNESMAQSSDRVQQRSLNLIQHLKQQLAQEKAQRMRNSALTGEGEADIAFFQRWGYDQEQREAIAQQLEKIL</sequence>
<dbReference type="AlphaFoldDB" id="K9YS81"/>
<evidence type="ECO:0000313" key="2">
    <source>
        <dbReference type="Proteomes" id="UP000010482"/>
    </source>
</evidence>
<organism evidence="1 2">
    <name type="scientific">Dactylococcopsis salina (strain PCC 8305)</name>
    <name type="common">Myxobactron salinum</name>
    <dbReference type="NCBI Taxonomy" id="13035"/>
    <lineage>
        <taxon>Bacteria</taxon>
        <taxon>Bacillati</taxon>
        <taxon>Cyanobacteriota</taxon>
        <taxon>Cyanophyceae</taxon>
        <taxon>Nodosilineales</taxon>
        <taxon>Cymatolegaceae</taxon>
        <taxon>Dactylococcopsis</taxon>
    </lineage>
</organism>
<dbReference type="KEGG" id="dsl:Dacsa_1096"/>
<dbReference type="eggNOG" id="ENOG50314QQ">
    <property type="taxonomic scope" value="Bacteria"/>
</dbReference>
<proteinExistence type="predicted"/>
<protein>
    <submittedName>
        <fullName evidence="1">Uncharacterized protein</fullName>
    </submittedName>
</protein>
<dbReference type="HOGENOM" id="CLU_128733_0_0_3"/>
<dbReference type="RefSeq" id="WP_015228810.1">
    <property type="nucleotide sequence ID" value="NC_019780.1"/>
</dbReference>
<keyword evidence="2" id="KW-1185">Reference proteome</keyword>
<accession>K9YS81</accession>
<dbReference type="InterPro" id="IPR016780">
    <property type="entry name" value="UCP020893"/>
</dbReference>
<name>K9YS81_DACS8</name>
<dbReference type="STRING" id="13035.Dacsa_1096"/>
<reference evidence="1" key="1">
    <citation type="submission" date="2012-04" db="EMBL/GenBank/DDBJ databases">
        <title>Finished genome of Dactylococcopsis salina PCC 8305.</title>
        <authorList>
            <consortium name="US DOE Joint Genome Institute"/>
            <person name="Gugger M."/>
            <person name="Coursin T."/>
            <person name="Rippka R."/>
            <person name="Tandeau De Marsac N."/>
            <person name="Huntemann M."/>
            <person name="Wei C.-L."/>
            <person name="Han J."/>
            <person name="Detter J.C."/>
            <person name="Han C."/>
            <person name="Tapia R."/>
            <person name="Daligault H."/>
            <person name="Chen A."/>
            <person name="Krypides N."/>
            <person name="Mavromatis K."/>
            <person name="Markowitz V."/>
            <person name="Szeto E."/>
            <person name="Ivanova N."/>
            <person name="Ovchinnikova G."/>
            <person name="Pagani I."/>
            <person name="Pati A."/>
            <person name="Goodwin L."/>
            <person name="Peters L."/>
            <person name="Pitluck S."/>
            <person name="Woyke T."/>
            <person name="Kerfeld C."/>
        </authorList>
    </citation>
    <scope>NUCLEOTIDE SEQUENCE [LARGE SCALE GENOMIC DNA]</scope>
    <source>
        <strain evidence="1">PCC 8305</strain>
    </source>
</reference>
<dbReference type="OrthoDB" id="465343at2"/>
<dbReference type="Proteomes" id="UP000010482">
    <property type="component" value="Chromosome"/>
</dbReference>
<gene>
    <name evidence="1" type="ORF">Dacsa_1096</name>
</gene>